<accession>A0A7W7VIL0</accession>
<dbReference type="RefSeq" id="WP_260418166.1">
    <property type="nucleotide sequence ID" value="NZ_JACHJQ010000009.1"/>
</dbReference>
<keyword evidence="2" id="KW-1185">Reference proteome</keyword>
<protein>
    <submittedName>
        <fullName evidence="1">Uncharacterized protein</fullName>
    </submittedName>
</protein>
<comment type="caution">
    <text evidence="1">The sequence shown here is derived from an EMBL/GenBank/DDBJ whole genome shotgun (WGS) entry which is preliminary data.</text>
</comment>
<dbReference type="Proteomes" id="UP000520767">
    <property type="component" value="Unassembled WGS sequence"/>
</dbReference>
<evidence type="ECO:0000313" key="2">
    <source>
        <dbReference type="Proteomes" id="UP000520767"/>
    </source>
</evidence>
<organism evidence="1 2">
    <name type="scientific">Actinophytocola algeriensis</name>
    <dbReference type="NCBI Taxonomy" id="1768010"/>
    <lineage>
        <taxon>Bacteria</taxon>
        <taxon>Bacillati</taxon>
        <taxon>Actinomycetota</taxon>
        <taxon>Actinomycetes</taxon>
        <taxon>Pseudonocardiales</taxon>
        <taxon>Pseudonocardiaceae</taxon>
    </lineage>
</organism>
<evidence type="ECO:0000313" key="1">
    <source>
        <dbReference type="EMBL" id="MBB4911160.1"/>
    </source>
</evidence>
<proteinExistence type="predicted"/>
<sequence>MGHVSRCYGRRDRRGRTGLVAVSAVQDGELDYTLDVKVDSQPMG</sequence>
<dbReference type="AlphaFoldDB" id="A0A7W7VIL0"/>
<dbReference type="EMBL" id="JACHJQ010000009">
    <property type="protein sequence ID" value="MBB4911160.1"/>
    <property type="molecule type" value="Genomic_DNA"/>
</dbReference>
<gene>
    <name evidence="1" type="ORF">FHR82_007420</name>
</gene>
<reference evidence="1 2" key="1">
    <citation type="submission" date="2020-08" db="EMBL/GenBank/DDBJ databases">
        <title>Genomic Encyclopedia of Type Strains, Phase III (KMG-III): the genomes of soil and plant-associated and newly described type strains.</title>
        <authorList>
            <person name="Whitman W."/>
        </authorList>
    </citation>
    <scope>NUCLEOTIDE SEQUENCE [LARGE SCALE GENOMIC DNA]</scope>
    <source>
        <strain evidence="1 2">CECT 8960</strain>
    </source>
</reference>
<name>A0A7W7VIL0_9PSEU</name>